<evidence type="ECO:0000313" key="3">
    <source>
        <dbReference type="EMBL" id="MSS83150.1"/>
    </source>
</evidence>
<dbReference type="RefSeq" id="WP_154488777.1">
    <property type="nucleotide sequence ID" value="NZ_VULN01000026.1"/>
</dbReference>
<reference evidence="3 4" key="1">
    <citation type="submission" date="2019-08" db="EMBL/GenBank/DDBJ databases">
        <title>In-depth cultivation of the pig gut microbiome towards novel bacterial diversity and tailored functional studies.</title>
        <authorList>
            <person name="Wylensek D."/>
            <person name="Hitch T.C.A."/>
            <person name="Clavel T."/>
        </authorList>
    </citation>
    <scope>NUCLEOTIDE SEQUENCE [LARGE SCALE GENOMIC DNA]</scope>
    <source>
        <strain evidence="3 4">WCA-389-WT-5B</strain>
    </source>
</reference>
<gene>
    <name evidence="3" type="ORF">FX155_11200</name>
</gene>
<feature type="transmembrane region" description="Helical" evidence="1">
    <location>
        <begin position="287"/>
        <end position="307"/>
    </location>
</feature>
<dbReference type="Proteomes" id="UP000441455">
    <property type="component" value="Unassembled WGS sequence"/>
</dbReference>
<feature type="transmembrane region" description="Helical" evidence="1">
    <location>
        <begin position="146"/>
        <end position="164"/>
    </location>
</feature>
<accession>A0A6N7VQA2</accession>
<name>A0A6N7VQA2_ACIFE</name>
<dbReference type="OrthoDB" id="1997548at2"/>
<comment type="caution">
    <text evidence="3">The sequence shown here is derived from an EMBL/GenBank/DDBJ whole genome shotgun (WGS) entry which is preliminary data.</text>
</comment>
<keyword evidence="3" id="KW-0808">Transferase</keyword>
<protein>
    <submittedName>
        <fullName evidence="3">Glycosyltransferase family 39 protein</fullName>
    </submittedName>
</protein>
<dbReference type="InterPro" id="IPR038731">
    <property type="entry name" value="RgtA/B/C-like"/>
</dbReference>
<feature type="transmembrane region" description="Helical" evidence="1">
    <location>
        <begin position="384"/>
        <end position="408"/>
    </location>
</feature>
<feature type="transmembrane region" description="Helical" evidence="1">
    <location>
        <begin position="214"/>
        <end position="235"/>
    </location>
</feature>
<keyword evidence="1" id="KW-0812">Transmembrane</keyword>
<evidence type="ECO:0000256" key="1">
    <source>
        <dbReference type="SAM" id="Phobius"/>
    </source>
</evidence>
<organism evidence="3 4">
    <name type="scientific">Acidaminococcus fermentans</name>
    <dbReference type="NCBI Taxonomy" id="905"/>
    <lineage>
        <taxon>Bacteria</taxon>
        <taxon>Bacillati</taxon>
        <taxon>Bacillota</taxon>
        <taxon>Negativicutes</taxon>
        <taxon>Acidaminococcales</taxon>
        <taxon>Acidaminococcaceae</taxon>
        <taxon>Acidaminococcus</taxon>
    </lineage>
</organism>
<feature type="transmembrane region" description="Helical" evidence="1">
    <location>
        <begin position="14"/>
        <end position="37"/>
    </location>
</feature>
<feature type="transmembrane region" description="Helical" evidence="1">
    <location>
        <begin position="359"/>
        <end position="377"/>
    </location>
</feature>
<feature type="transmembrane region" description="Helical" evidence="1">
    <location>
        <begin position="319"/>
        <end position="339"/>
    </location>
</feature>
<evidence type="ECO:0000313" key="4">
    <source>
        <dbReference type="Proteomes" id="UP000441455"/>
    </source>
</evidence>
<dbReference type="AlphaFoldDB" id="A0A6N7VQA2"/>
<feature type="domain" description="Glycosyltransferase RgtA/B/C/D-like" evidence="2">
    <location>
        <begin position="70"/>
        <end position="226"/>
    </location>
</feature>
<proteinExistence type="predicted"/>
<dbReference type="GO" id="GO:0016740">
    <property type="term" value="F:transferase activity"/>
    <property type="evidence" value="ECO:0007669"/>
    <property type="project" value="UniProtKB-KW"/>
</dbReference>
<dbReference type="Pfam" id="PF13231">
    <property type="entry name" value="PMT_2"/>
    <property type="match status" value="1"/>
</dbReference>
<evidence type="ECO:0000259" key="2">
    <source>
        <dbReference type="Pfam" id="PF13231"/>
    </source>
</evidence>
<dbReference type="EMBL" id="VULN01000026">
    <property type="protein sequence ID" value="MSS83150.1"/>
    <property type="molecule type" value="Genomic_DNA"/>
</dbReference>
<feature type="transmembrane region" description="Helical" evidence="1">
    <location>
        <begin position="92"/>
        <end position="115"/>
    </location>
</feature>
<feature type="transmembrane region" description="Helical" evidence="1">
    <location>
        <begin position="428"/>
        <end position="446"/>
    </location>
</feature>
<feature type="transmembrane region" description="Helical" evidence="1">
    <location>
        <begin position="453"/>
        <end position="471"/>
    </location>
</feature>
<keyword evidence="1" id="KW-0472">Membrane</keyword>
<feature type="transmembrane region" description="Helical" evidence="1">
    <location>
        <begin position="63"/>
        <end position="80"/>
    </location>
</feature>
<sequence length="587" mass="67688">MNQIFLNLSENKRIFLAMAFLFCFHLYTMTTCNIFYFTPDEMGYWANAAAYIGMDWSALKNPLYYNGGYSFIIAVFMYFFDSPLFIYRSLMILNALFNCVSFYFLYEILVSKYVFTSNHRQQAFIFALLSMAYPAYTLYTETTQPECLLMMLGILSFYLLIAILEKGSRRYYILEALILGYMFAVHTRSVPIIVSVMGALLLNAGWVWRQKKTIDYNLMLFLGLIGVLFAGNLYLKYYLLDSVYLYLGQGGNLLNGGNLLSGNLYKLKALLSAKGILEFLRILEGHLYYIVVSTFGFSILGMIYSWCEFFRNKEDFKKKIFYFTTSAAAVLSLLMSVLYFTNSNEQGLVFATFSRYFEASMGAVMVSFGLVAVIDCLHNKKTRLLLSSFVVTVYIILLFQNVIQYYQGVDGIRNYQVGFLFFKVGNTYSYYYSSLFIVTGLLILITVRKSDNVLTVSYVLLGTMFLVGNFLNTVNGSVRNMRYDTMMKVSQGVVENLSPDEHTVYFYSPDHDINRLDYWWVAPIDLQYLLLKNVTVNVLRKSNELTADLKGKLIITTNGEDMIKKMNYLNSSSLSVYKDFIIWKMNE</sequence>
<feature type="transmembrane region" description="Helical" evidence="1">
    <location>
        <begin position="176"/>
        <end position="202"/>
    </location>
</feature>
<keyword evidence="1" id="KW-1133">Transmembrane helix</keyword>